<name>A0A1H8N3Z5_9PROT</name>
<evidence type="ECO:0000313" key="2">
    <source>
        <dbReference type="Proteomes" id="UP000183898"/>
    </source>
</evidence>
<reference evidence="1 2" key="1">
    <citation type="submission" date="2016-10" db="EMBL/GenBank/DDBJ databases">
        <authorList>
            <person name="de Groot N.N."/>
        </authorList>
    </citation>
    <scope>NUCLEOTIDE SEQUENCE [LARGE SCALE GENOMIC DNA]</scope>
    <source>
        <strain evidence="1 2">Nl18</strain>
    </source>
</reference>
<gene>
    <name evidence="1" type="ORF">SAMN05216404_11512</name>
</gene>
<proteinExistence type="predicted"/>
<protein>
    <submittedName>
        <fullName evidence="1">Uncharacterized protein</fullName>
    </submittedName>
</protein>
<sequence>MGIIQALERKNAQLALSQRRSDRPGRGANHTRGLVRERVLAPRAACPVDCVFKASRNRAIEFRRYEKYGIDIGYGLLEGTRDRWKVRIQCHKPLSFSDQLVLLLSEAFLLNLGRRK</sequence>
<dbReference type="EMBL" id="FOCT01000015">
    <property type="protein sequence ID" value="SEO24236.1"/>
    <property type="molecule type" value="Genomic_DNA"/>
</dbReference>
<evidence type="ECO:0000313" key="1">
    <source>
        <dbReference type="EMBL" id="SEO24236.1"/>
    </source>
</evidence>
<dbReference type="Proteomes" id="UP000183898">
    <property type="component" value="Unassembled WGS sequence"/>
</dbReference>
<organism evidence="1 2">
    <name type="scientific">Nitrosospira multiformis</name>
    <dbReference type="NCBI Taxonomy" id="1231"/>
    <lineage>
        <taxon>Bacteria</taxon>
        <taxon>Pseudomonadati</taxon>
        <taxon>Pseudomonadota</taxon>
        <taxon>Betaproteobacteria</taxon>
        <taxon>Nitrosomonadales</taxon>
        <taxon>Nitrosomonadaceae</taxon>
        <taxon>Nitrosospira</taxon>
    </lineage>
</organism>
<accession>A0A1H8N3Z5</accession>
<dbReference type="AlphaFoldDB" id="A0A1H8N3Z5"/>